<evidence type="ECO:0000256" key="2">
    <source>
        <dbReference type="SAM" id="Phobius"/>
    </source>
</evidence>
<feature type="transmembrane region" description="Helical" evidence="2">
    <location>
        <begin position="226"/>
        <end position="243"/>
    </location>
</feature>
<feature type="transmembrane region" description="Helical" evidence="2">
    <location>
        <begin position="249"/>
        <end position="267"/>
    </location>
</feature>
<keyword evidence="4" id="KW-1185">Reference proteome</keyword>
<dbReference type="InterPro" id="IPR040411">
    <property type="entry name" value="At5g23160-like"/>
</dbReference>
<proteinExistence type="predicted"/>
<name>A0AAD7QHS9_QUISA</name>
<keyword evidence="2" id="KW-0472">Membrane</keyword>
<feature type="region of interest" description="Disordered" evidence="1">
    <location>
        <begin position="155"/>
        <end position="178"/>
    </location>
</feature>
<gene>
    <name evidence="3" type="ORF">O6P43_000907</name>
</gene>
<keyword evidence="2" id="KW-1133">Transmembrane helix</keyword>
<dbReference type="PANTHER" id="PTHR34379:SF6">
    <property type="entry name" value="PROTEIN 3F"/>
    <property type="match status" value="1"/>
</dbReference>
<dbReference type="Proteomes" id="UP001163823">
    <property type="component" value="Chromosome 1"/>
</dbReference>
<dbReference type="EMBL" id="JARAOO010000001">
    <property type="protein sequence ID" value="KAJ7981673.1"/>
    <property type="molecule type" value="Genomic_DNA"/>
</dbReference>
<evidence type="ECO:0000313" key="4">
    <source>
        <dbReference type="Proteomes" id="UP001163823"/>
    </source>
</evidence>
<evidence type="ECO:0000313" key="3">
    <source>
        <dbReference type="EMBL" id="KAJ7981673.1"/>
    </source>
</evidence>
<comment type="caution">
    <text evidence="3">The sequence shown here is derived from an EMBL/GenBank/DDBJ whole genome shotgun (WGS) entry which is preliminary data.</text>
</comment>
<dbReference type="AlphaFoldDB" id="A0AAD7QHS9"/>
<evidence type="ECO:0000256" key="1">
    <source>
        <dbReference type="SAM" id="MobiDB-lite"/>
    </source>
</evidence>
<reference evidence="3 4" key="1">
    <citation type="journal article" date="2023" name="Science">
        <title>Elucidation of the pathway for biosynthesis of saponin adjuvants from the soapbark tree.</title>
        <authorList>
            <person name="Reed J."/>
            <person name="Orme A."/>
            <person name="El-Demerdash A."/>
            <person name="Owen C."/>
            <person name="Martin L.B.B."/>
            <person name="Misra R.C."/>
            <person name="Kikuchi S."/>
            <person name="Rejzek M."/>
            <person name="Martin A.C."/>
            <person name="Harkess A."/>
            <person name="Leebens-Mack J."/>
            <person name="Louveau T."/>
            <person name="Stephenson M.J."/>
            <person name="Osbourn A."/>
        </authorList>
    </citation>
    <scope>NUCLEOTIDE SEQUENCE [LARGE SCALE GENOMIC DNA]</scope>
    <source>
        <strain evidence="3">S10</strain>
    </source>
</reference>
<protein>
    <submittedName>
        <fullName evidence="3">Uncharacterized protein</fullName>
    </submittedName>
</protein>
<keyword evidence="2" id="KW-0812">Transmembrane</keyword>
<dbReference type="PANTHER" id="PTHR34379">
    <property type="entry name" value="OS07G0553800 PROTEIN"/>
    <property type="match status" value="1"/>
</dbReference>
<accession>A0AAD7QHS9</accession>
<organism evidence="3 4">
    <name type="scientific">Quillaja saponaria</name>
    <name type="common">Soap bark tree</name>
    <dbReference type="NCBI Taxonomy" id="32244"/>
    <lineage>
        <taxon>Eukaryota</taxon>
        <taxon>Viridiplantae</taxon>
        <taxon>Streptophyta</taxon>
        <taxon>Embryophyta</taxon>
        <taxon>Tracheophyta</taxon>
        <taxon>Spermatophyta</taxon>
        <taxon>Magnoliopsida</taxon>
        <taxon>eudicotyledons</taxon>
        <taxon>Gunneridae</taxon>
        <taxon>Pentapetalae</taxon>
        <taxon>rosids</taxon>
        <taxon>fabids</taxon>
        <taxon>Fabales</taxon>
        <taxon>Quillajaceae</taxon>
        <taxon>Quillaja</taxon>
    </lineage>
</organism>
<sequence length="299" mass="33766">MIMEYSAKSKWKKTSKKNRLLLCFRPPLVNDDSEHEPISHTKFTAGEDPVFAYFSVGKNKEGVMFPTISPSSDVKHVLNEAEEEEECGSRRKNKSSHRRFSQVVKEVFFGSSVANKIKKLKKQKSLESNNNVLSETSDNSKLKKSLKSWFKKGTNSNASSSVFTSSSISSSSISSGSTLASRSSYERQSSVQSNPIEFKQNQNDSNNYPNFIGLLKPSQGGKERECYVSNIGFCLILISLWVLIEWGKICAILFTLTWLLMVPHWSIRYKDPPTGKMEDKKKIILEGSWLHRNGRGCVI</sequence>
<dbReference type="KEGG" id="qsa:O6P43_000907"/>